<dbReference type="InterPro" id="IPR001343">
    <property type="entry name" value="Hemolysn_Ca-bd"/>
</dbReference>
<dbReference type="InterPro" id="IPR036465">
    <property type="entry name" value="vWFA_dom_sf"/>
</dbReference>
<dbReference type="SUPFAM" id="SSF53300">
    <property type="entry name" value="vWA-like"/>
    <property type="match status" value="1"/>
</dbReference>
<dbReference type="NCBIfam" id="NF033682">
    <property type="entry name" value="retention_LapA"/>
    <property type="match status" value="1"/>
</dbReference>
<feature type="region of interest" description="Disordered" evidence="2">
    <location>
        <begin position="217"/>
        <end position="239"/>
    </location>
</feature>
<evidence type="ECO:0000259" key="3">
    <source>
        <dbReference type="PROSITE" id="PS50234"/>
    </source>
</evidence>
<dbReference type="NCBIfam" id="TIGR03661">
    <property type="entry name" value="T1SS_VCA0849"/>
    <property type="match status" value="1"/>
</dbReference>
<dbReference type="PROSITE" id="PS50234">
    <property type="entry name" value="VWFA"/>
    <property type="match status" value="1"/>
</dbReference>
<comment type="caution">
    <text evidence="4">The sequence shown here is derived from an EMBL/GenBank/DDBJ whole genome shotgun (WGS) entry which is preliminary data.</text>
</comment>
<evidence type="ECO:0000256" key="1">
    <source>
        <dbReference type="ARBA" id="ARBA00022837"/>
    </source>
</evidence>
<feature type="compositionally biased region" description="Acidic residues" evidence="2">
    <location>
        <begin position="2195"/>
        <end position="2205"/>
    </location>
</feature>
<dbReference type="Proteomes" id="UP000029999">
    <property type="component" value="Unassembled WGS sequence"/>
</dbReference>
<evidence type="ECO:0000313" key="5">
    <source>
        <dbReference type="Proteomes" id="UP000029999"/>
    </source>
</evidence>
<dbReference type="EMBL" id="JRQD01000001">
    <property type="protein sequence ID" value="KGM08173.1"/>
    <property type="molecule type" value="Genomic_DNA"/>
</dbReference>
<dbReference type="GO" id="GO:0005509">
    <property type="term" value="F:calcium ion binding"/>
    <property type="evidence" value="ECO:0007669"/>
    <property type="project" value="InterPro"/>
</dbReference>
<dbReference type="InterPro" id="IPR018511">
    <property type="entry name" value="Hemolysin-typ_Ca-bd_CS"/>
</dbReference>
<feature type="region of interest" description="Disordered" evidence="2">
    <location>
        <begin position="2191"/>
        <end position="2224"/>
    </location>
</feature>
<gene>
    <name evidence="4" type="ORF">LP43_0596</name>
</gene>
<feature type="region of interest" description="Disordered" evidence="2">
    <location>
        <begin position="1658"/>
        <end position="1678"/>
    </location>
</feature>
<dbReference type="InterPro" id="IPR002035">
    <property type="entry name" value="VWF_A"/>
</dbReference>
<dbReference type="RefSeq" id="WP_036311776.1">
    <property type="nucleotide sequence ID" value="NZ_JRQD01000001.1"/>
</dbReference>
<dbReference type="Pfam" id="PF00353">
    <property type="entry name" value="HemolysinCabind"/>
    <property type="match status" value="2"/>
</dbReference>
<dbReference type="InterPro" id="IPR019960">
    <property type="entry name" value="T1SS_VCA0849"/>
</dbReference>
<evidence type="ECO:0000256" key="2">
    <source>
        <dbReference type="SAM" id="MobiDB-lite"/>
    </source>
</evidence>
<evidence type="ECO:0000313" key="4">
    <source>
        <dbReference type="EMBL" id="KGM08173.1"/>
    </source>
</evidence>
<dbReference type="Pfam" id="PF17963">
    <property type="entry name" value="Big_9"/>
    <property type="match status" value="4"/>
</dbReference>
<dbReference type="SUPFAM" id="SSF51120">
    <property type="entry name" value="beta-Roll"/>
    <property type="match status" value="1"/>
</dbReference>
<reference evidence="4 5" key="1">
    <citation type="submission" date="2014-09" db="EMBL/GenBank/DDBJ databases">
        <authorList>
            <person name="Grob C."/>
            <person name="Taubert M."/>
            <person name="Howat A.M."/>
            <person name="Burns O.J."/>
            <person name="Dixon J.L."/>
            <person name="Chen Y."/>
            <person name="Murrell J.C."/>
        </authorList>
    </citation>
    <scope>NUCLEOTIDE SEQUENCE [LARGE SCALE GENOMIC DNA]</scope>
    <source>
        <strain evidence="4">L4</strain>
    </source>
</reference>
<dbReference type="InterPro" id="IPR010221">
    <property type="entry name" value="VCBS_dom"/>
</dbReference>
<keyword evidence="1" id="KW-0106">Calcium</keyword>
<sequence>MATQIGVVKALIGNVTATATDGSTRTLQVGDNVYANELITTNIAAAIEIELNDGSVMDLGRSSQVMLDNAVFDPSATTTVASETDDVPDDIAAIQAALLAGDDPTEVGDATAAGAGVVTGNEGHAPVFVDYLNPTVRPEAGFDTIGVFNEYDLPEEDIIILDEEDGSPTTGNTEVFVDEDDLGGDIQVSFVGPSAIITAFGTDTGYFTTFPFKFGNNDEEPGDDLPPNSSTTQTGQLNASFGSDGAGSVGFQAEAAQPSGLTSGGQPVLFWVSADGSMLVGYTLTSDDYYSDYDFVRIDQNYEFQPYGVAEIIFTAEIPDSGTTDYAFTLHGPLDHAPGEAENNLFIDLAYTITDSDGDAASGVLRVNVDDDVPVRAEGDEEQAQIIAQVHEEGMSTSLGDAGDLSEGNRDGGSLTDDETSSHIAGSLHYVVSVGADAPATFSLIDDSATLNELLPGLYSKGESVSYSVSGDSDVSVLTAMAGDRVVFTMTVHSNGNWYFDLDDQLDHAPGDGENFTLLTGDGGYDISTVGSIDFTKILKVTDADGDELVWTDDDVDVFAVQVQDDVPTLVSVSGEFNPVTALVAEDALSTAVEATDSSEGILDAGQDNSDDEASGVAGDLSSLIVVNDGADEPVSVTFSLQADTSGLSTLYSNGEAVSYSVDGNVLTAMAGGTIIFTLTVNADGSWAFDLDDQLDHVDTDSDTTTALRTSLDGSTSVDAIDFSSIVTVSVEDFDGDVATLNGLNAGLFTISVQNDVPVANNETPIALTEGDAAINGNVLANDVPGADEPITLTQVDLGDGFVDITTGTDLGSGNYGFSIDGVGDYSFNANGNWTFEPADSVNNTEGDVDASFSYRIEDADGDNAEAMQPISIADGQDPLAGEPITLSLDDQNLADGSTPAVDDFDTGSIVFTPGSDPIASIVFSMDLSGLDASMTWERVSDNQIIGRDGVDDIVTLDLGVVGDTATITATLNDNYDSHPTINVDDLKALGSVGVVATDIDGDFATGIVNVEVSDDLPTANDDGPETVTEDATSFVSGNVLDNDDANADQAAAFVGWSGADAATIATLNSFGTLVQNGDGSWSYTLDNSLATTQALTAADTMNYVLNYTMADADGDEDTATLTITIKGADDDATVETAQAEGPDATVYEAGLNPDGSDAASDSETVTGSFDVSASDGILTVVIGGTTFTLAEVQAFDGSDSVTTGEGTLTLTGYTGDAMSGTIAYSYTLDGTIDNDSIVPSGDDAVTLAHFDDSVEISVNGLGGTTASDDLVIRAVDDTPTANDDGPETVTEDATSFVSGNVLDNDDANADQAAAFVGWSGADAATIATLNSFGTLVQNGDGSWSYTLDNSLATTQALTAADTMNYVLNYTMADADGDEDTATLTITIKGADDDATVETAQAEGPDATVYEAGLNPDGSDAASDSETVTGSFDVSASDGILTVVIGGTTFTLAEVQAFDGSDSVTTGEGTLTLTGYTGDAMSGTIAYSYTLDGTIDNDSIVPSGDDAVTLAHFDDSVEISVNGLGGTTASDDLVIRAIDDVPAAEDYIGGSYAEGSSNNVVAADAASTLGIAGGADGLNSTLQAISFTGGQGSLFINGSGQLIYTPPANVVNPGGAPVSDVFSYTVTDNDGDFVTKQVTVGITDTGVTELSASNALVDEDDLPMGNDDSATGDDNPIGSGTISYTVGTDGFDSVSLSTTGDTTGLMTHDGDAVDTIWDSGSNTLIGYVAGTDSTDAANQVFTVTLTNINASGADYDVTLLQAVKHPDADNENNVDFTVNVSVLDNDGSEGITNFNVSIDDDVPVASPEENSGEATLEVNTNVMMILDVSGSMNDSANFQGMTRLQVMIKSSLELLDQYDAYGDVMVNIITFATSASNPSGGWVTVDQAKTIILGLTAGGNTNYDDALNDAINAFALGGKLGDGQNISYFMSDGEPNSNNVSNSATVPDGNNNLGGGSGIDSDEEDDWIDFLELNNINSFSLGMGTGVDEDELDPIAYDGVEEVDTDSIVVSDFADLQATLIGTIDVPPLSGNLIDGGAGADEGWIYSVTVGGVNYIYDQPNDNQSVSGGASNGSFDDTTNVWTITTPEGGTLSVDMDTGDYEYFGPDVVLSEVQEVFTFTISDYDGDMDSSTLTVTIDPAAGPMIVRDDFVLTNQDPVDIPDWALLANDTGPDSGSQIVSAVFNADEGSVTDNADSVEFDDDDTDGGSFSYTNTAGTRSDDGNVSVERQSGDTIQGDYLDEILVGGSGAETLDGGAGDDILIGGNGATGGLTQRISITADGEGNSSNNNFLQFAYLIGSLGVYVESISIDLRAGTDTNASFDDDWGPDYSNLSGLNPGDITSTVLSGSGDSVMTINFANNSFTNGGSFDLNIDIDNLSGDDGDDFGEAGVTATVTFSNGEVHNLVFEQVDGNTSIAQTLVADDVLIGGEGNDILQGGGGNDLLTGGDGDDIFLWKAGDDGTDITPAMDIVTDFNAGDDVLDIADLLQGEESSIDLTEYMNVTESGSNVVIEVTPSGSGNHTQVITMQNTSLSDLGANPADSQADIISSLISQGHIHVDQS</sequence>
<protein>
    <recommendedName>
        <fullName evidence="3">VWFA domain-containing protein</fullName>
    </recommendedName>
</protein>
<dbReference type="Gene3D" id="3.40.50.410">
    <property type="entry name" value="von Willebrand factor, type A domain"/>
    <property type="match status" value="1"/>
</dbReference>
<dbReference type="STRING" id="392484.LP43_0596"/>
<dbReference type="PRINTS" id="PR00313">
    <property type="entry name" value="CABNDNGRPT"/>
</dbReference>
<feature type="compositionally biased region" description="Polar residues" evidence="2">
    <location>
        <begin position="227"/>
        <end position="239"/>
    </location>
</feature>
<feature type="domain" description="VWFA" evidence="3">
    <location>
        <begin position="1821"/>
        <end position="2024"/>
    </location>
</feature>
<dbReference type="NCBIfam" id="TIGR01965">
    <property type="entry name" value="VCBS_repeat"/>
    <property type="match status" value="2"/>
</dbReference>
<feature type="region of interest" description="Disordered" evidence="2">
    <location>
        <begin position="397"/>
        <end position="420"/>
    </location>
</feature>
<dbReference type="CDD" id="cd00198">
    <property type="entry name" value="vWFA"/>
    <property type="match status" value="1"/>
</dbReference>
<dbReference type="SMART" id="SM00327">
    <property type="entry name" value="VWA"/>
    <property type="match status" value="1"/>
</dbReference>
<organism evidence="4 5">
    <name type="scientific">Methylophaga thiooxydans</name>
    <dbReference type="NCBI Taxonomy" id="392484"/>
    <lineage>
        <taxon>Bacteria</taxon>
        <taxon>Pseudomonadati</taxon>
        <taxon>Pseudomonadota</taxon>
        <taxon>Gammaproteobacteria</taxon>
        <taxon>Thiotrichales</taxon>
        <taxon>Piscirickettsiaceae</taxon>
        <taxon>Methylophaga</taxon>
    </lineage>
</organism>
<dbReference type="PROSITE" id="PS00330">
    <property type="entry name" value="HEMOLYSIN_CALCIUM"/>
    <property type="match status" value="2"/>
</dbReference>
<proteinExistence type="predicted"/>
<dbReference type="InterPro" id="IPR011049">
    <property type="entry name" value="Serralysin-like_metalloprot_C"/>
</dbReference>
<name>A0A0A0BI27_9GAMM</name>
<accession>A0A0A0BI27</accession>
<dbReference type="InterPro" id="IPR047777">
    <property type="entry name" value="LapA-like_RM"/>
</dbReference>